<dbReference type="PANTHER" id="PTHR42877:SF7">
    <property type="entry name" value="FLAVIN-BINDING MONOOXYGENASE-RELATED"/>
    <property type="match status" value="1"/>
</dbReference>
<dbReference type="Proteomes" id="UP000800097">
    <property type="component" value="Unassembled WGS sequence"/>
</dbReference>
<evidence type="ECO:0000313" key="5">
    <source>
        <dbReference type="EMBL" id="KAF2281439.1"/>
    </source>
</evidence>
<dbReference type="GO" id="GO:0050660">
    <property type="term" value="F:flavin adenine dinucleotide binding"/>
    <property type="evidence" value="ECO:0007669"/>
    <property type="project" value="InterPro"/>
</dbReference>
<dbReference type="PANTHER" id="PTHR42877">
    <property type="entry name" value="L-ORNITHINE N(5)-MONOOXYGENASE-RELATED"/>
    <property type="match status" value="1"/>
</dbReference>
<comment type="similarity">
    <text evidence="1">Belongs to the FAD-binding monooxygenase family.</text>
</comment>
<keyword evidence="4" id="KW-0560">Oxidoreductase</keyword>
<dbReference type="GO" id="GO:0004499">
    <property type="term" value="F:N,N-dimethylaniline monooxygenase activity"/>
    <property type="evidence" value="ECO:0007669"/>
    <property type="project" value="InterPro"/>
</dbReference>
<evidence type="ECO:0000256" key="3">
    <source>
        <dbReference type="ARBA" id="ARBA00022827"/>
    </source>
</evidence>
<dbReference type="AlphaFoldDB" id="A0A6A6K226"/>
<name>A0A6A6K226_WESOR</name>
<dbReference type="GeneID" id="54547643"/>
<keyword evidence="3" id="KW-0274">FAD</keyword>
<sequence>MSAVPNIPTDIPPLADHAAVNGIVAPNFQLSDSPIENLRPLKVIVIGAGYSGIYLGIRIPEKLRNVDLVIYEKNPGVGGTWYDNRYPGCACDIPSHSYQYSFEPNHHWSSLYAPSREIQAYLESVAKKYSADRFIKLSHEVTNCRWDDEAAKWHVTVKDLTTGSQIDDSCDVLISARGNLNTPSWPDIDGLDTFKGEVMHSARWNEKYDFTGKRIGVIGSGSSSIQIVPSLQRLPSTTLTVFARSKTWISPPFGQHLWDKHGFTGFEVPADIRSRFATDDEFYHAFRLAVEEDGNAIHAFTIQGTEMQKGAKQMFTEHMQKRLASAPHILDALLPSFSPGCRRLTPGPGYLEALTQSNVTFTSSPITRISESAIHTADGKAHEIDALVCATGFQAGMAAPFPVTGLDNVSMRDKWSQRARTYLSHSISSFPNFFIMLGPNASIGSGSLTMMIECVGDYIVRCIRKLQRENYAAMMVKRDREEDFLEYVDRYFEGTVFAEECASWYKNKERKVTGLWPGSTLHCIEAMRAVRWEDFVWRPLGEAWDEDDMEKERDGTQNGEVKPKKKRTNRLAWLGNGWSVNQLEEKHLAWYIYPEFVEKPVAPLPEEHPKYNIRTFSY</sequence>
<evidence type="ECO:0000256" key="1">
    <source>
        <dbReference type="ARBA" id="ARBA00010139"/>
    </source>
</evidence>
<evidence type="ECO:0000313" key="6">
    <source>
        <dbReference type="Proteomes" id="UP000800097"/>
    </source>
</evidence>
<accession>A0A6A6K226</accession>
<dbReference type="EMBL" id="ML986484">
    <property type="protein sequence ID" value="KAF2281439.1"/>
    <property type="molecule type" value="Genomic_DNA"/>
</dbReference>
<organism evidence="5 6">
    <name type="scientific">Westerdykella ornata</name>
    <dbReference type="NCBI Taxonomy" id="318751"/>
    <lineage>
        <taxon>Eukaryota</taxon>
        <taxon>Fungi</taxon>
        <taxon>Dikarya</taxon>
        <taxon>Ascomycota</taxon>
        <taxon>Pezizomycotina</taxon>
        <taxon>Dothideomycetes</taxon>
        <taxon>Pleosporomycetidae</taxon>
        <taxon>Pleosporales</taxon>
        <taxon>Sporormiaceae</taxon>
        <taxon>Westerdykella</taxon>
    </lineage>
</organism>
<dbReference type="Pfam" id="PF00743">
    <property type="entry name" value="FMO-like"/>
    <property type="match status" value="1"/>
</dbReference>
<reference evidence="5" key="1">
    <citation type="journal article" date="2020" name="Stud. Mycol.">
        <title>101 Dothideomycetes genomes: a test case for predicting lifestyles and emergence of pathogens.</title>
        <authorList>
            <person name="Haridas S."/>
            <person name="Albert R."/>
            <person name="Binder M."/>
            <person name="Bloem J."/>
            <person name="Labutti K."/>
            <person name="Salamov A."/>
            <person name="Andreopoulos B."/>
            <person name="Baker S."/>
            <person name="Barry K."/>
            <person name="Bills G."/>
            <person name="Bluhm B."/>
            <person name="Cannon C."/>
            <person name="Castanera R."/>
            <person name="Culley D."/>
            <person name="Daum C."/>
            <person name="Ezra D."/>
            <person name="Gonzalez J."/>
            <person name="Henrissat B."/>
            <person name="Kuo A."/>
            <person name="Liang C."/>
            <person name="Lipzen A."/>
            <person name="Lutzoni F."/>
            <person name="Magnuson J."/>
            <person name="Mondo S."/>
            <person name="Nolan M."/>
            <person name="Ohm R."/>
            <person name="Pangilinan J."/>
            <person name="Park H.-J."/>
            <person name="Ramirez L."/>
            <person name="Alfaro M."/>
            <person name="Sun H."/>
            <person name="Tritt A."/>
            <person name="Yoshinaga Y."/>
            <person name="Zwiers L.-H."/>
            <person name="Turgeon B."/>
            <person name="Goodwin S."/>
            <person name="Spatafora J."/>
            <person name="Crous P."/>
            <person name="Grigoriev I."/>
        </authorList>
    </citation>
    <scope>NUCLEOTIDE SEQUENCE</scope>
    <source>
        <strain evidence="5">CBS 379.55</strain>
    </source>
</reference>
<dbReference type="SUPFAM" id="SSF51905">
    <property type="entry name" value="FAD/NAD(P)-binding domain"/>
    <property type="match status" value="3"/>
</dbReference>
<dbReference type="OrthoDB" id="74360at2759"/>
<proteinExistence type="inferred from homology"/>
<dbReference type="Gene3D" id="3.50.50.60">
    <property type="entry name" value="FAD/NAD(P)-binding domain"/>
    <property type="match status" value="2"/>
</dbReference>
<gene>
    <name evidence="5" type="ORF">EI97DRAFT_29330</name>
</gene>
<dbReference type="InterPro" id="IPR036188">
    <property type="entry name" value="FAD/NAD-bd_sf"/>
</dbReference>
<evidence type="ECO:0000256" key="2">
    <source>
        <dbReference type="ARBA" id="ARBA00022630"/>
    </source>
</evidence>
<dbReference type="InterPro" id="IPR051209">
    <property type="entry name" value="FAD-bind_Monooxygenase_sf"/>
</dbReference>
<keyword evidence="2" id="KW-0285">Flavoprotein</keyword>
<dbReference type="GO" id="GO:0050661">
    <property type="term" value="F:NADP binding"/>
    <property type="evidence" value="ECO:0007669"/>
    <property type="project" value="InterPro"/>
</dbReference>
<dbReference type="InterPro" id="IPR020946">
    <property type="entry name" value="Flavin_mOase-like"/>
</dbReference>
<evidence type="ECO:0000256" key="4">
    <source>
        <dbReference type="ARBA" id="ARBA00023002"/>
    </source>
</evidence>
<dbReference type="RefSeq" id="XP_033658976.1">
    <property type="nucleotide sequence ID" value="XM_033794468.1"/>
</dbReference>
<protein>
    <submittedName>
        <fullName evidence="5">FAD/NAD(P)-binding domain-containing protein</fullName>
    </submittedName>
</protein>
<keyword evidence="6" id="KW-1185">Reference proteome</keyword>